<dbReference type="Pfam" id="PF00072">
    <property type="entry name" value="Response_reg"/>
    <property type="match status" value="1"/>
</dbReference>
<keyword evidence="1 6" id="KW-0597">Phosphoprotein</keyword>
<sequence>MSAWVLIVDDEEMIRENLKAYLEDEGWRVAAFEAVAPALRWLREGTLCQICIMDMRLPDMDGNTAIRALHQMYPEMEFLIHTGSSSYSLPDDLRALGLDDDRVYQKPLNDMAPLAAAARTLAAARETRP</sequence>
<dbReference type="Gene3D" id="3.40.50.2300">
    <property type="match status" value="1"/>
</dbReference>
<dbReference type="CDD" id="cd00156">
    <property type="entry name" value="REC"/>
    <property type="match status" value="1"/>
</dbReference>
<keyword evidence="2" id="KW-0902">Two-component regulatory system</keyword>
<gene>
    <name evidence="8" type="ORF">E4P82_14940</name>
</gene>
<accession>A0ABX1TNW8</accession>
<name>A0ABX1TNW8_9GAMM</name>
<keyword evidence="3" id="KW-0805">Transcription regulation</keyword>
<comment type="caution">
    <text evidence="8">The sequence shown here is derived from an EMBL/GenBank/DDBJ whole genome shotgun (WGS) entry which is preliminary data.</text>
</comment>
<protein>
    <submittedName>
        <fullName evidence="8">Response regulator</fullName>
    </submittedName>
</protein>
<proteinExistence type="predicted"/>
<dbReference type="InterPro" id="IPR011006">
    <property type="entry name" value="CheY-like_superfamily"/>
</dbReference>
<dbReference type="RefSeq" id="WP_169249651.1">
    <property type="nucleotide sequence ID" value="NZ_SPMZ01000047.1"/>
</dbReference>
<dbReference type="PANTHER" id="PTHR48111:SF1">
    <property type="entry name" value="TWO-COMPONENT RESPONSE REGULATOR ORR33"/>
    <property type="match status" value="1"/>
</dbReference>
<reference evidence="8 9" key="1">
    <citation type="submission" date="2019-03" db="EMBL/GenBank/DDBJ databases">
        <title>Metabolic reconstructions from genomes of highly enriched 'Candidatus Accumulibacter' and 'Candidatus Competibacter' bioreactor populations.</title>
        <authorList>
            <person name="Annavajhala M.K."/>
            <person name="Welles L."/>
            <person name="Abbas B."/>
            <person name="Sorokin D."/>
            <person name="Park H."/>
            <person name="Van Loosdrecht M."/>
            <person name="Chandran K."/>
        </authorList>
    </citation>
    <scope>NUCLEOTIDE SEQUENCE [LARGE SCALE GENOMIC DNA]</scope>
    <source>
        <strain evidence="8 9">SBR_G</strain>
    </source>
</reference>
<dbReference type="PROSITE" id="PS50110">
    <property type="entry name" value="RESPONSE_REGULATORY"/>
    <property type="match status" value="1"/>
</dbReference>
<keyword evidence="9" id="KW-1185">Reference proteome</keyword>
<dbReference type="PANTHER" id="PTHR48111">
    <property type="entry name" value="REGULATOR OF RPOS"/>
    <property type="match status" value="1"/>
</dbReference>
<organism evidence="8 9">
    <name type="scientific">Candidatus Competibacter phosphatis</name>
    <dbReference type="NCBI Taxonomy" id="221280"/>
    <lineage>
        <taxon>Bacteria</taxon>
        <taxon>Pseudomonadati</taxon>
        <taxon>Pseudomonadota</taxon>
        <taxon>Gammaproteobacteria</taxon>
        <taxon>Candidatus Competibacteraceae</taxon>
        <taxon>Candidatus Competibacter</taxon>
    </lineage>
</organism>
<evidence type="ECO:0000313" key="8">
    <source>
        <dbReference type="EMBL" id="NMQ20379.1"/>
    </source>
</evidence>
<evidence type="ECO:0000256" key="6">
    <source>
        <dbReference type="PROSITE-ProRule" id="PRU00169"/>
    </source>
</evidence>
<evidence type="ECO:0000256" key="2">
    <source>
        <dbReference type="ARBA" id="ARBA00023012"/>
    </source>
</evidence>
<keyword evidence="4" id="KW-0238">DNA-binding</keyword>
<evidence type="ECO:0000313" key="9">
    <source>
        <dbReference type="Proteomes" id="UP000760480"/>
    </source>
</evidence>
<feature type="domain" description="Response regulatory" evidence="7">
    <location>
        <begin position="4"/>
        <end position="121"/>
    </location>
</feature>
<evidence type="ECO:0000256" key="3">
    <source>
        <dbReference type="ARBA" id="ARBA00023015"/>
    </source>
</evidence>
<dbReference type="SUPFAM" id="SSF52172">
    <property type="entry name" value="CheY-like"/>
    <property type="match status" value="1"/>
</dbReference>
<keyword evidence="5" id="KW-0804">Transcription</keyword>
<dbReference type="InterPro" id="IPR001789">
    <property type="entry name" value="Sig_transdc_resp-reg_receiver"/>
</dbReference>
<feature type="modified residue" description="4-aspartylphosphate" evidence="6">
    <location>
        <position position="54"/>
    </location>
</feature>
<evidence type="ECO:0000256" key="1">
    <source>
        <dbReference type="ARBA" id="ARBA00022553"/>
    </source>
</evidence>
<dbReference type="SMART" id="SM00448">
    <property type="entry name" value="REC"/>
    <property type="match status" value="1"/>
</dbReference>
<evidence type="ECO:0000256" key="4">
    <source>
        <dbReference type="ARBA" id="ARBA00023125"/>
    </source>
</evidence>
<evidence type="ECO:0000259" key="7">
    <source>
        <dbReference type="PROSITE" id="PS50110"/>
    </source>
</evidence>
<evidence type="ECO:0000256" key="5">
    <source>
        <dbReference type="ARBA" id="ARBA00023163"/>
    </source>
</evidence>
<dbReference type="EMBL" id="SPMZ01000047">
    <property type="protein sequence ID" value="NMQ20379.1"/>
    <property type="molecule type" value="Genomic_DNA"/>
</dbReference>
<dbReference type="Proteomes" id="UP000760480">
    <property type="component" value="Unassembled WGS sequence"/>
</dbReference>
<dbReference type="InterPro" id="IPR039420">
    <property type="entry name" value="WalR-like"/>
</dbReference>